<dbReference type="KEGG" id="app:CAP2UW1_1915"/>
<organism evidence="2">
    <name type="scientific">Accumulibacter regalis</name>
    <dbReference type="NCBI Taxonomy" id="522306"/>
    <lineage>
        <taxon>Bacteria</taxon>
        <taxon>Pseudomonadati</taxon>
        <taxon>Pseudomonadota</taxon>
        <taxon>Betaproteobacteria</taxon>
        <taxon>Candidatus Accumulibacter</taxon>
    </lineage>
</organism>
<feature type="region of interest" description="Disordered" evidence="1">
    <location>
        <begin position="217"/>
        <end position="237"/>
    </location>
</feature>
<dbReference type="AlphaFoldDB" id="C7RLW3"/>
<evidence type="ECO:0000313" key="2">
    <source>
        <dbReference type="EMBL" id="ACV35212.1"/>
    </source>
</evidence>
<feature type="region of interest" description="Disordered" evidence="1">
    <location>
        <begin position="1"/>
        <end position="31"/>
    </location>
</feature>
<name>C7RLW3_ACCRE</name>
<reference evidence="2" key="2">
    <citation type="submission" date="2009-09" db="EMBL/GenBank/DDBJ databases">
        <title>Complete sequence of chromosome of Candidatus Accumulibacter phosphatis clade IIA str. UW-1.</title>
        <authorList>
            <consortium name="US DOE Joint Genome Institute"/>
            <person name="Martin H.G."/>
            <person name="Ivanova N."/>
            <person name="Kunin V."/>
            <person name="Warnecke F."/>
            <person name="Barry K."/>
            <person name="He S."/>
            <person name="Salamov A."/>
            <person name="Szeto E."/>
            <person name="Dalin E."/>
            <person name="Pangilinan J.L."/>
            <person name="Lapidus A."/>
            <person name="Lowry S."/>
            <person name="Kyrpides N.C."/>
            <person name="McMahon K.D."/>
            <person name="Hugenholtz P."/>
        </authorList>
    </citation>
    <scope>NUCLEOTIDE SEQUENCE [LARGE SCALE GENOMIC DNA]</scope>
    <source>
        <strain evidence="2">UW-1</strain>
    </source>
</reference>
<evidence type="ECO:0000256" key="1">
    <source>
        <dbReference type="SAM" id="MobiDB-lite"/>
    </source>
</evidence>
<dbReference type="eggNOG" id="COG3039">
    <property type="taxonomic scope" value="Bacteria"/>
</dbReference>
<dbReference type="EMBL" id="CP001715">
    <property type="protein sequence ID" value="ACV35212.1"/>
    <property type="molecule type" value="Genomic_DNA"/>
</dbReference>
<reference evidence="2" key="1">
    <citation type="submission" date="2009-08" db="EMBL/GenBank/DDBJ databases">
        <authorList>
            <consortium name="US DOE Joint Genome Institute"/>
            <person name="Lucas S."/>
            <person name="Copeland A."/>
            <person name="Lapidus A."/>
            <person name="Glavina del Rio T."/>
            <person name="Dalin E."/>
            <person name="Tice H."/>
            <person name="Bruce D."/>
            <person name="Barry K."/>
            <person name="Pitluck S."/>
            <person name="Lowry S."/>
            <person name="Larimer F."/>
            <person name="Land M."/>
            <person name="Hauser L."/>
            <person name="Kyrpides N."/>
            <person name="Ivanova N."/>
            <person name="McMahon K.D."/>
            <person name="Hugenholtz P."/>
        </authorList>
    </citation>
    <scope>NUCLEOTIDE SEQUENCE</scope>
    <source>
        <strain evidence="2">UW-1</strain>
    </source>
</reference>
<dbReference type="HOGENOM" id="CLU_1168638_0_0_4"/>
<feature type="compositionally biased region" description="Pro residues" evidence="1">
    <location>
        <begin position="82"/>
        <end position="96"/>
    </location>
</feature>
<sequence>MIAEPDSGCTDLAAASTPSDGGAKRHGAKRSEETLPFSWHAATGSSGGLCTPLRGLRRWAVYALAVTALSLATGLAGAQQEPPSPPNTLPPLPPPTAAQLERGRELLDKIAYVAAKVPLTDAAAVLAVFGFTDLHTREYPTYTGVQPKGQDGGGSQPKDLVGTGLADIEVRPRIRWPTGRTGALFDGRLSLCYVPPYSGFFVPSYFGVRQAESPTLSPGGLAPATGWDKGPIGIGER</sequence>
<proteinExistence type="predicted"/>
<gene>
    <name evidence="2" type="ordered locus">CAP2UW1_1915</name>
</gene>
<feature type="region of interest" description="Disordered" evidence="1">
    <location>
        <begin position="77"/>
        <end position="98"/>
    </location>
</feature>
<protein>
    <submittedName>
        <fullName evidence="2">Uncharacterized protein</fullName>
    </submittedName>
</protein>
<accession>C7RLW3</accession>